<protein>
    <submittedName>
        <fullName evidence="2">Uncharacterized protein</fullName>
    </submittedName>
</protein>
<reference evidence="3" key="1">
    <citation type="submission" date="2017-03" db="EMBL/GenBank/DDBJ databases">
        <title>Phytopthora megakarya and P. palmivora, two closely related causual agents of cacao black pod achieved similar genome size and gene model numbers by different mechanisms.</title>
        <authorList>
            <person name="Ali S."/>
            <person name="Shao J."/>
            <person name="Larry D.J."/>
            <person name="Kronmiller B."/>
            <person name="Shen D."/>
            <person name="Strem M.D."/>
            <person name="Melnick R.L."/>
            <person name="Guiltinan M.J."/>
            <person name="Tyler B.M."/>
            <person name="Meinhardt L.W."/>
            <person name="Bailey B.A."/>
        </authorList>
    </citation>
    <scope>NUCLEOTIDE SEQUENCE [LARGE SCALE GENOMIC DNA]</scope>
    <source>
        <strain evidence="3">zdho120</strain>
    </source>
</reference>
<evidence type="ECO:0000313" key="3">
    <source>
        <dbReference type="Proteomes" id="UP000198211"/>
    </source>
</evidence>
<gene>
    <name evidence="2" type="ORF">PHMEG_00030768</name>
</gene>
<accession>A0A225UZM0</accession>
<evidence type="ECO:0000256" key="1">
    <source>
        <dbReference type="SAM" id="MobiDB-lite"/>
    </source>
</evidence>
<name>A0A225UZM0_9STRA</name>
<dbReference type="Proteomes" id="UP000198211">
    <property type="component" value="Unassembled WGS sequence"/>
</dbReference>
<evidence type="ECO:0000313" key="2">
    <source>
        <dbReference type="EMBL" id="OWY98462.1"/>
    </source>
</evidence>
<feature type="non-terminal residue" evidence="2">
    <location>
        <position position="128"/>
    </location>
</feature>
<dbReference type="AlphaFoldDB" id="A0A225UZM0"/>
<organism evidence="2 3">
    <name type="scientific">Phytophthora megakarya</name>
    <dbReference type="NCBI Taxonomy" id="4795"/>
    <lineage>
        <taxon>Eukaryota</taxon>
        <taxon>Sar</taxon>
        <taxon>Stramenopiles</taxon>
        <taxon>Oomycota</taxon>
        <taxon>Peronosporomycetes</taxon>
        <taxon>Peronosporales</taxon>
        <taxon>Peronosporaceae</taxon>
        <taxon>Phytophthora</taxon>
    </lineage>
</organism>
<sequence>MRRHKFSIRARTRQGQTTPDDAAEAKAKFIGEVRAAIIENEITTVYNVDQTGRMLLAVFFEYLPRKTITKRGKKPCGGKDKAQATVMLLGDWHGNKYAPVSRVQERIFTTGSGSSNKRHFTAWIRDSL</sequence>
<dbReference type="EMBL" id="NBNE01009380">
    <property type="protein sequence ID" value="OWY98462.1"/>
    <property type="molecule type" value="Genomic_DNA"/>
</dbReference>
<dbReference type="OrthoDB" id="127462at2759"/>
<feature type="region of interest" description="Disordered" evidence="1">
    <location>
        <begin position="1"/>
        <end position="22"/>
    </location>
</feature>
<proteinExistence type="predicted"/>
<keyword evidence="3" id="KW-1185">Reference proteome</keyword>
<feature type="compositionally biased region" description="Basic residues" evidence="1">
    <location>
        <begin position="1"/>
        <end position="12"/>
    </location>
</feature>
<comment type="caution">
    <text evidence="2">The sequence shown here is derived from an EMBL/GenBank/DDBJ whole genome shotgun (WGS) entry which is preliminary data.</text>
</comment>